<dbReference type="InterPro" id="IPR051311">
    <property type="entry name" value="DedA_domain"/>
</dbReference>
<comment type="subcellular location">
    <subcellularLocation>
        <location evidence="1">Cell membrane</location>
        <topology evidence="1">Multi-pass membrane protein</topology>
    </subcellularLocation>
</comment>
<gene>
    <name evidence="8" type="ORF">DCO61_03020</name>
    <name evidence="9" type="ORF">LS64_007095</name>
</gene>
<dbReference type="STRING" id="1548018.LS64_06910"/>
<evidence type="ECO:0000313" key="8">
    <source>
        <dbReference type="EMBL" id="MWV69022.1"/>
    </source>
</evidence>
<protein>
    <submittedName>
        <fullName evidence="9">DedA family protein</fullName>
    </submittedName>
</protein>
<name>A0A347VID6_9HELI</name>
<sequence length="245" mass="27612">MIIYNVCYILIKGRILIDSIIQFVLDTIEYLGYFGIFILMAIESSILPLPSEIVMIPAGYLAFQGKMNMVLAIMAGTFGSLAGALCNYYIAIKLGRIFVTKYGKYFFMKESSLEKTEKFFNRHGEISTFIGRLIPVVRHYISLPAGLARMSLARFCIFTLLGAGIWVSILSFFGYYLGVTFGDSSALNIEEIANAFGKGQKDSMQLGIKQDMRIIGIYTLLGVFIVGCVYVIWWKFFRKKDSKDV</sequence>
<evidence type="ECO:0000256" key="1">
    <source>
        <dbReference type="ARBA" id="ARBA00004651"/>
    </source>
</evidence>
<dbReference type="EMBL" id="QBIU01000001">
    <property type="protein sequence ID" value="MWV69022.1"/>
    <property type="molecule type" value="Genomic_DNA"/>
</dbReference>
<dbReference type="Proteomes" id="UP000029714">
    <property type="component" value="Unassembled WGS sequence"/>
</dbReference>
<feature type="domain" description="VTT" evidence="7">
    <location>
        <begin position="49"/>
        <end position="175"/>
    </location>
</feature>
<dbReference type="OrthoDB" id="9813426at2"/>
<evidence type="ECO:0000313" key="11">
    <source>
        <dbReference type="Proteomes" id="UP000477070"/>
    </source>
</evidence>
<dbReference type="AlphaFoldDB" id="A0A347VID6"/>
<evidence type="ECO:0000256" key="4">
    <source>
        <dbReference type="ARBA" id="ARBA00022989"/>
    </source>
</evidence>
<reference evidence="9" key="3">
    <citation type="submission" date="2018-04" db="EMBL/GenBank/DDBJ databases">
        <authorList>
            <person name="Sheh A."/>
            <person name="Shen Z."/>
            <person name="Mannion A.J."/>
            <person name="Fox J.G."/>
        </authorList>
    </citation>
    <scope>NUCLEOTIDE SEQUENCE</scope>
    <source>
        <strain evidence="9">MIT 97-6194</strain>
    </source>
</reference>
<feature type="transmembrane region" description="Helical" evidence="6">
    <location>
        <begin position="69"/>
        <end position="91"/>
    </location>
</feature>
<dbReference type="PANTHER" id="PTHR42709">
    <property type="entry name" value="ALKALINE PHOSPHATASE LIKE PROTEIN"/>
    <property type="match status" value="1"/>
</dbReference>
<dbReference type="EMBL" id="JRMP02000010">
    <property type="protein sequence ID" value="TLD94074.1"/>
    <property type="molecule type" value="Genomic_DNA"/>
</dbReference>
<evidence type="ECO:0000256" key="2">
    <source>
        <dbReference type="ARBA" id="ARBA00022475"/>
    </source>
</evidence>
<comment type="caution">
    <text evidence="9">The sequence shown here is derived from an EMBL/GenBank/DDBJ whole genome shotgun (WGS) entry which is preliminary data.</text>
</comment>
<keyword evidence="3 6" id="KW-0812">Transmembrane</keyword>
<keyword evidence="5 6" id="KW-0472">Membrane</keyword>
<dbReference type="InterPro" id="IPR032816">
    <property type="entry name" value="VTT_dom"/>
</dbReference>
<feature type="transmembrane region" description="Helical" evidence="6">
    <location>
        <begin position="214"/>
        <end position="233"/>
    </location>
</feature>
<evidence type="ECO:0000313" key="10">
    <source>
        <dbReference type="Proteomes" id="UP000029714"/>
    </source>
</evidence>
<evidence type="ECO:0000256" key="5">
    <source>
        <dbReference type="ARBA" id="ARBA00023136"/>
    </source>
</evidence>
<feature type="transmembrane region" description="Helical" evidence="6">
    <location>
        <begin position="30"/>
        <end position="49"/>
    </location>
</feature>
<evidence type="ECO:0000256" key="3">
    <source>
        <dbReference type="ARBA" id="ARBA00022692"/>
    </source>
</evidence>
<evidence type="ECO:0000313" key="9">
    <source>
        <dbReference type="EMBL" id="TLD94074.1"/>
    </source>
</evidence>
<dbReference type="PANTHER" id="PTHR42709:SF6">
    <property type="entry name" value="UNDECAPRENYL PHOSPHATE TRANSPORTER A"/>
    <property type="match status" value="1"/>
</dbReference>
<dbReference type="Pfam" id="PF09335">
    <property type="entry name" value="VTT_dom"/>
    <property type="match status" value="1"/>
</dbReference>
<dbReference type="GO" id="GO:0005886">
    <property type="term" value="C:plasma membrane"/>
    <property type="evidence" value="ECO:0007669"/>
    <property type="project" value="UniProtKB-SubCell"/>
</dbReference>
<feature type="transmembrane region" description="Helical" evidence="6">
    <location>
        <begin position="155"/>
        <end position="177"/>
    </location>
</feature>
<organism evidence="9 10">
    <name type="scientific">Helicobacter saguini</name>
    <dbReference type="NCBI Taxonomy" id="1548018"/>
    <lineage>
        <taxon>Bacteria</taxon>
        <taxon>Pseudomonadati</taxon>
        <taxon>Campylobacterota</taxon>
        <taxon>Epsilonproteobacteria</taxon>
        <taxon>Campylobacterales</taxon>
        <taxon>Helicobacteraceae</taxon>
        <taxon>Helicobacter</taxon>
    </lineage>
</organism>
<accession>A0A347VID6</accession>
<reference evidence="9 10" key="1">
    <citation type="journal article" date="2014" name="Genome Announc.">
        <title>Draft genome sequences of eight enterohepatic helicobacter species isolated from both laboratory and wild rodents.</title>
        <authorList>
            <person name="Sheh A."/>
            <person name="Shen Z."/>
            <person name="Fox J.G."/>
        </authorList>
    </citation>
    <scope>NUCLEOTIDE SEQUENCE [LARGE SCALE GENOMIC DNA]</scope>
    <source>
        <strain evidence="9 10">MIT 97-6194</strain>
    </source>
</reference>
<proteinExistence type="predicted"/>
<keyword evidence="2" id="KW-1003">Cell membrane</keyword>
<evidence type="ECO:0000256" key="6">
    <source>
        <dbReference type="SAM" id="Phobius"/>
    </source>
</evidence>
<evidence type="ECO:0000259" key="7">
    <source>
        <dbReference type="Pfam" id="PF09335"/>
    </source>
</evidence>
<reference evidence="8 11" key="4">
    <citation type="submission" date="2019-12" db="EMBL/GenBank/DDBJ databases">
        <title>Multi-Generational Helicobacter saguini Isolates.</title>
        <authorList>
            <person name="Mannion A."/>
            <person name="Shen Z."/>
            <person name="Fox J.G."/>
        </authorList>
    </citation>
    <scope>NUCLEOTIDE SEQUENCE [LARGE SCALE GENOMIC DNA]</scope>
    <source>
        <strain evidence="8">16-048</strain>
        <strain evidence="11">16-048 (F4)</strain>
    </source>
</reference>
<keyword evidence="10" id="KW-1185">Reference proteome</keyword>
<keyword evidence="4 6" id="KW-1133">Transmembrane helix</keyword>
<reference evidence="9 10" key="2">
    <citation type="journal article" date="2016" name="Infect. Immun.">
        <title>Helicobacter saguini, a Novel Helicobacter Isolated from Cotton-Top Tamarins with Ulcerative Colitis, Has Proinflammatory Properties and Induces Typhlocolitis and Dysplasia in Gnotobiotic IL-10-/- Mice.</title>
        <authorList>
            <person name="Shen Z."/>
            <person name="Mannion A."/>
            <person name="Whary M.T."/>
            <person name="Muthupalani S."/>
            <person name="Sheh A."/>
            <person name="Feng Y."/>
            <person name="Gong G."/>
            <person name="Vandamme P."/>
            <person name="Holcombe H.R."/>
            <person name="Paster B.J."/>
            <person name="Fox J.G."/>
        </authorList>
    </citation>
    <scope>NUCLEOTIDE SEQUENCE [LARGE SCALE GENOMIC DNA]</scope>
    <source>
        <strain evidence="9 10">MIT 97-6194</strain>
    </source>
</reference>
<dbReference type="Proteomes" id="UP000477070">
    <property type="component" value="Unassembled WGS sequence"/>
</dbReference>